<organism evidence="2 3">
    <name type="scientific">Kingdonia uniflora</name>
    <dbReference type="NCBI Taxonomy" id="39325"/>
    <lineage>
        <taxon>Eukaryota</taxon>
        <taxon>Viridiplantae</taxon>
        <taxon>Streptophyta</taxon>
        <taxon>Embryophyta</taxon>
        <taxon>Tracheophyta</taxon>
        <taxon>Spermatophyta</taxon>
        <taxon>Magnoliopsida</taxon>
        <taxon>Ranunculales</taxon>
        <taxon>Circaeasteraceae</taxon>
        <taxon>Kingdonia</taxon>
    </lineage>
</organism>
<comment type="caution">
    <text evidence="2">The sequence shown here is derived from an EMBL/GenBank/DDBJ whole genome shotgun (WGS) entry which is preliminary data.</text>
</comment>
<sequence length="140" mass="14675">MVSLVMWILLISFAIIVIEKATTNPLDFNYTASPNGGGTGLAEVRDQVVVEDGHEEEVGVQVLVVAEGMVHRLPAQIKLGAGTSSGQQVASSQGLADATEAAGLAGVSATQLQQLLDLLSLAKTKDRLYGPTDEEGDWRG</sequence>
<protein>
    <submittedName>
        <fullName evidence="2">Uncharacterized protein</fullName>
    </submittedName>
</protein>
<feature type="chain" id="PRO_5029784709" evidence="1">
    <location>
        <begin position="24"/>
        <end position="140"/>
    </location>
</feature>
<evidence type="ECO:0000313" key="2">
    <source>
        <dbReference type="EMBL" id="KAF6162499.1"/>
    </source>
</evidence>
<dbReference type="OrthoDB" id="1929700at2759"/>
<keyword evidence="3" id="KW-1185">Reference proteome</keyword>
<proteinExistence type="predicted"/>
<dbReference type="EMBL" id="JACGCM010001021">
    <property type="protein sequence ID" value="KAF6162499.1"/>
    <property type="molecule type" value="Genomic_DNA"/>
</dbReference>
<dbReference type="Proteomes" id="UP000541444">
    <property type="component" value="Unassembled WGS sequence"/>
</dbReference>
<feature type="signal peptide" evidence="1">
    <location>
        <begin position="1"/>
        <end position="23"/>
    </location>
</feature>
<reference evidence="2 3" key="1">
    <citation type="journal article" date="2020" name="IScience">
        <title>Genome Sequencing of the Endangered Kingdonia uniflora (Circaeasteraceae, Ranunculales) Reveals Potential Mechanisms of Evolutionary Specialization.</title>
        <authorList>
            <person name="Sun Y."/>
            <person name="Deng T."/>
            <person name="Zhang A."/>
            <person name="Moore M.J."/>
            <person name="Landis J.B."/>
            <person name="Lin N."/>
            <person name="Zhang H."/>
            <person name="Zhang X."/>
            <person name="Huang J."/>
            <person name="Zhang X."/>
            <person name="Sun H."/>
            <person name="Wang H."/>
        </authorList>
    </citation>
    <scope>NUCLEOTIDE SEQUENCE [LARGE SCALE GENOMIC DNA]</scope>
    <source>
        <strain evidence="2">TB1705</strain>
        <tissue evidence="2">Leaf</tissue>
    </source>
</reference>
<dbReference type="AlphaFoldDB" id="A0A7J7N5K9"/>
<accession>A0A7J7N5K9</accession>
<gene>
    <name evidence="2" type="ORF">GIB67_042829</name>
</gene>
<name>A0A7J7N5K9_9MAGN</name>
<evidence type="ECO:0000313" key="3">
    <source>
        <dbReference type="Proteomes" id="UP000541444"/>
    </source>
</evidence>
<keyword evidence="1" id="KW-0732">Signal</keyword>
<evidence type="ECO:0000256" key="1">
    <source>
        <dbReference type="SAM" id="SignalP"/>
    </source>
</evidence>